<accession>A0ABQ7AN51</accession>
<reference evidence="2 3" key="1">
    <citation type="journal article" date="2020" name="BMC Genomics">
        <title>Intraspecific diversification of the crop wild relative Brassica cretica Lam. using demographic model selection.</title>
        <authorList>
            <person name="Kioukis A."/>
            <person name="Michalopoulou V.A."/>
            <person name="Briers L."/>
            <person name="Pirintsos S."/>
            <person name="Studholme D.J."/>
            <person name="Pavlidis P."/>
            <person name="Sarris P.F."/>
        </authorList>
    </citation>
    <scope>NUCLEOTIDE SEQUENCE [LARGE SCALE GENOMIC DNA]</scope>
    <source>
        <strain evidence="3">cv. PFS-1207/04</strain>
    </source>
</reference>
<dbReference type="PANTHER" id="PTHR46666:SF2">
    <property type="entry name" value="60S RIBOSOMAL L18A-LIKE PROTEIN"/>
    <property type="match status" value="1"/>
</dbReference>
<evidence type="ECO:0000313" key="3">
    <source>
        <dbReference type="Proteomes" id="UP000266723"/>
    </source>
</evidence>
<name>A0ABQ7AN51_BRACR</name>
<dbReference type="Proteomes" id="UP000266723">
    <property type="component" value="Unassembled WGS sequence"/>
</dbReference>
<evidence type="ECO:0000313" key="2">
    <source>
        <dbReference type="EMBL" id="KAF3498846.1"/>
    </source>
</evidence>
<comment type="caution">
    <text evidence="2">The sequence shown here is derived from an EMBL/GenBank/DDBJ whole genome shotgun (WGS) entry which is preliminary data.</text>
</comment>
<keyword evidence="1" id="KW-0472">Membrane</keyword>
<organism evidence="2 3">
    <name type="scientific">Brassica cretica</name>
    <name type="common">Mustard</name>
    <dbReference type="NCBI Taxonomy" id="69181"/>
    <lineage>
        <taxon>Eukaryota</taxon>
        <taxon>Viridiplantae</taxon>
        <taxon>Streptophyta</taxon>
        <taxon>Embryophyta</taxon>
        <taxon>Tracheophyta</taxon>
        <taxon>Spermatophyta</taxon>
        <taxon>Magnoliopsida</taxon>
        <taxon>eudicotyledons</taxon>
        <taxon>Gunneridae</taxon>
        <taxon>Pentapetalae</taxon>
        <taxon>rosids</taxon>
        <taxon>malvids</taxon>
        <taxon>Brassicales</taxon>
        <taxon>Brassicaceae</taxon>
        <taxon>Brassiceae</taxon>
        <taxon>Brassica</taxon>
    </lineage>
</organism>
<evidence type="ECO:0000256" key="1">
    <source>
        <dbReference type="SAM" id="Phobius"/>
    </source>
</evidence>
<gene>
    <name evidence="2" type="ORF">DY000_02055014</name>
</gene>
<keyword evidence="3" id="KW-1185">Reference proteome</keyword>
<dbReference type="PANTHER" id="PTHR46666">
    <property type="entry name" value="60S RIBOSOMAL L18A-LIKE PROTEIN"/>
    <property type="match status" value="1"/>
</dbReference>
<feature type="transmembrane region" description="Helical" evidence="1">
    <location>
        <begin position="50"/>
        <end position="69"/>
    </location>
</feature>
<proteinExistence type="predicted"/>
<sequence length="162" mass="18447">MLLPIASQLTLVILSDRDDPQNRLRYKPDLPKPHLPTLDASEGGSFSTSFLLGFVFTPLWYYATFLYFGNYYHRDPRERAALLFPQSLSPGVCFSRILNTGDECKQCDGEPKRSKPSLKTITKFRAIGFAANRSSHVTTYDTLLKGPSIRKRLLRSHIDSYK</sequence>
<protein>
    <submittedName>
        <fullName evidence="2">Uncharacterized protein</fullName>
    </submittedName>
</protein>
<keyword evidence="1" id="KW-1133">Transmembrane helix</keyword>
<keyword evidence="1" id="KW-0812">Transmembrane</keyword>
<dbReference type="EMBL" id="QGKV02002055">
    <property type="protein sequence ID" value="KAF3498846.1"/>
    <property type="molecule type" value="Genomic_DNA"/>
</dbReference>